<dbReference type="PROSITE" id="PS51176">
    <property type="entry name" value="PDH_ADH"/>
    <property type="match status" value="1"/>
</dbReference>
<dbReference type="Gene3D" id="1.10.3660.10">
    <property type="entry name" value="6-phosphogluconate dehydrogenase C-terminal like domain"/>
    <property type="match status" value="1"/>
</dbReference>
<dbReference type="Pfam" id="PF02153">
    <property type="entry name" value="PDH_N"/>
    <property type="match status" value="1"/>
</dbReference>
<keyword evidence="11" id="KW-0732">Signal</keyword>
<dbReference type="NCBIfam" id="NF005694">
    <property type="entry name" value="PRK07502.1"/>
    <property type="match status" value="1"/>
</dbReference>
<evidence type="ECO:0000256" key="6">
    <source>
        <dbReference type="ARBA" id="ARBA00023002"/>
    </source>
</evidence>
<feature type="signal peptide" evidence="11">
    <location>
        <begin position="1"/>
        <end position="25"/>
    </location>
</feature>
<keyword evidence="6" id="KW-0560">Oxidoreductase</keyword>
<dbReference type="EMBL" id="CP031417">
    <property type="protein sequence ID" value="AXK83038.1"/>
    <property type="molecule type" value="Genomic_DNA"/>
</dbReference>
<dbReference type="GO" id="GO:0008977">
    <property type="term" value="F:prephenate dehydrogenase (NAD+) activity"/>
    <property type="evidence" value="ECO:0007669"/>
    <property type="project" value="UniProtKB-EC"/>
</dbReference>
<dbReference type="InterPro" id="IPR036291">
    <property type="entry name" value="NAD(P)-bd_dom_sf"/>
</dbReference>
<keyword evidence="14" id="KW-1185">Reference proteome</keyword>
<dbReference type="InterPro" id="IPR050812">
    <property type="entry name" value="Preph/Arog_dehydrog"/>
</dbReference>
<name>A0A346A1J1_9HYPH</name>
<feature type="chain" id="PRO_5016872090" description="prephenate dehydrogenase" evidence="11">
    <location>
        <begin position="26"/>
        <end position="322"/>
    </location>
</feature>
<comment type="pathway">
    <text evidence="1">Amino-acid biosynthesis; L-tyrosine biosynthesis; (4-hydroxyphenyl)pyruvate from prephenate (NAD(+) route): step 1/1.</text>
</comment>
<dbReference type="AlphaFoldDB" id="A0A346A1J1"/>
<feature type="region of interest" description="Disordered" evidence="10">
    <location>
        <begin position="293"/>
        <end position="322"/>
    </location>
</feature>
<comment type="similarity">
    <text evidence="2">Belongs to the prephenate/arogenate dehydrogenase family.</text>
</comment>
<comment type="catalytic activity">
    <reaction evidence="9">
        <text>prephenate + NAD(+) = 3-(4-hydroxyphenyl)pyruvate + CO2 + NADH</text>
        <dbReference type="Rhea" id="RHEA:13869"/>
        <dbReference type="ChEBI" id="CHEBI:16526"/>
        <dbReference type="ChEBI" id="CHEBI:29934"/>
        <dbReference type="ChEBI" id="CHEBI:36242"/>
        <dbReference type="ChEBI" id="CHEBI:57540"/>
        <dbReference type="ChEBI" id="CHEBI:57945"/>
        <dbReference type="EC" id="1.3.1.12"/>
    </reaction>
</comment>
<evidence type="ECO:0000256" key="4">
    <source>
        <dbReference type="ARBA" id="ARBA00022498"/>
    </source>
</evidence>
<proteinExistence type="inferred from homology"/>
<dbReference type="GO" id="GO:0070403">
    <property type="term" value="F:NAD+ binding"/>
    <property type="evidence" value="ECO:0007669"/>
    <property type="project" value="InterPro"/>
</dbReference>
<dbReference type="EC" id="1.3.1.12" evidence="3"/>
<dbReference type="Gene3D" id="3.40.50.720">
    <property type="entry name" value="NAD(P)-binding Rossmann-like Domain"/>
    <property type="match status" value="1"/>
</dbReference>
<gene>
    <name evidence="13" type="ORF">DW352_22460</name>
</gene>
<dbReference type="InterPro" id="IPR046825">
    <property type="entry name" value="PDH_C"/>
</dbReference>
<evidence type="ECO:0000313" key="13">
    <source>
        <dbReference type="EMBL" id="AXK83038.1"/>
    </source>
</evidence>
<evidence type="ECO:0000256" key="5">
    <source>
        <dbReference type="ARBA" id="ARBA00022605"/>
    </source>
</evidence>
<evidence type="ECO:0000256" key="1">
    <source>
        <dbReference type="ARBA" id="ARBA00005067"/>
    </source>
</evidence>
<evidence type="ECO:0000256" key="7">
    <source>
        <dbReference type="ARBA" id="ARBA00023027"/>
    </source>
</evidence>
<dbReference type="Pfam" id="PF20463">
    <property type="entry name" value="PDH_C"/>
    <property type="match status" value="1"/>
</dbReference>
<evidence type="ECO:0000256" key="11">
    <source>
        <dbReference type="SAM" id="SignalP"/>
    </source>
</evidence>
<evidence type="ECO:0000256" key="10">
    <source>
        <dbReference type="SAM" id="MobiDB-lite"/>
    </source>
</evidence>
<evidence type="ECO:0000256" key="2">
    <source>
        <dbReference type="ARBA" id="ARBA00007964"/>
    </source>
</evidence>
<feature type="compositionally biased region" description="Pro residues" evidence="10">
    <location>
        <begin position="306"/>
        <end position="315"/>
    </location>
</feature>
<dbReference type="SUPFAM" id="SSF48179">
    <property type="entry name" value="6-phosphogluconate dehydrogenase C-terminal domain-like"/>
    <property type="match status" value="1"/>
</dbReference>
<evidence type="ECO:0000256" key="9">
    <source>
        <dbReference type="ARBA" id="ARBA00049260"/>
    </source>
</evidence>
<dbReference type="FunFam" id="1.10.3660.10:FF:000003">
    <property type="entry name" value="Prephenate dehydrogenase"/>
    <property type="match status" value="1"/>
</dbReference>
<dbReference type="GO" id="GO:0006571">
    <property type="term" value="P:tyrosine biosynthetic process"/>
    <property type="evidence" value="ECO:0007669"/>
    <property type="project" value="UniProtKB-KW"/>
</dbReference>
<feature type="domain" description="Prephenate/arogenate dehydrogenase" evidence="12">
    <location>
        <begin position="8"/>
        <end position="297"/>
    </location>
</feature>
<dbReference type="Proteomes" id="UP000254889">
    <property type="component" value="Chromosome"/>
</dbReference>
<dbReference type="FunFam" id="3.40.50.720:FF:000208">
    <property type="entry name" value="Prephenate dehydrogenase"/>
    <property type="match status" value="1"/>
</dbReference>
<accession>A0A346A1J1</accession>
<sequence>MTSKTLFNRMALIGVGLIGSSIARAAKLQGAVGSIVATARSPETRRRVAELGIADQVVESNAAAVEGADLVIVCIPVGACGPVAQEIGPYLAPGAIVSDVGSVKGSVVRDMSPHLPSNVHFVPAHPVAGTEYSGPDAGFAELFVNRWCILTPPEGTDPSATEKLAAFWSLLGANVETMSPEHHDLVLAVTSHLPHLIAYTIVGTADELQNVTRSEVLKFSAGGFRDFTRIAASDPTMWRDIFVANKDAVLEMLGRFNEDISALTRAIRNGDGNTLFEHFTRTRAIRRGIVQIGQDSPAPDFGRPHPGLPHTPLPKPYAADEG</sequence>
<evidence type="ECO:0000256" key="3">
    <source>
        <dbReference type="ARBA" id="ARBA00012068"/>
    </source>
</evidence>
<reference evidence="13 14" key="1">
    <citation type="submission" date="2018-07" db="EMBL/GenBank/DDBJ databases">
        <authorList>
            <person name="Quirk P.G."/>
            <person name="Krulwich T.A."/>
        </authorList>
    </citation>
    <scope>NUCLEOTIDE SEQUENCE [LARGE SCALE GENOMIC DNA]</scope>
    <source>
        <strain evidence="13 14">CC-BB4</strain>
    </source>
</reference>
<dbReference type="PANTHER" id="PTHR21363:SF0">
    <property type="entry name" value="PREPHENATE DEHYDROGENASE [NADP(+)]"/>
    <property type="match status" value="1"/>
</dbReference>
<dbReference type="KEGG" id="ptaw:DW352_22460"/>
<dbReference type="InterPro" id="IPR008927">
    <property type="entry name" value="6-PGluconate_DH-like_C_sf"/>
</dbReference>
<evidence type="ECO:0000256" key="8">
    <source>
        <dbReference type="ARBA" id="ARBA00023141"/>
    </source>
</evidence>
<dbReference type="InterPro" id="IPR003099">
    <property type="entry name" value="Prephen_DH"/>
</dbReference>
<keyword evidence="8" id="KW-0057">Aromatic amino acid biosynthesis</keyword>
<evidence type="ECO:0000313" key="14">
    <source>
        <dbReference type="Proteomes" id="UP000254889"/>
    </source>
</evidence>
<keyword evidence="7" id="KW-0520">NAD</keyword>
<dbReference type="PANTHER" id="PTHR21363">
    <property type="entry name" value="PREPHENATE DEHYDROGENASE"/>
    <property type="match status" value="1"/>
</dbReference>
<keyword evidence="5" id="KW-0028">Amino-acid biosynthesis</keyword>
<dbReference type="OrthoDB" id="9802008at2"/>
<protein>
    <recommendedName>
        <fullName evidence="3">prephenate dehydrogenase</fullName>
        <ecNumber evidence="3">1.3.1.12</ecNumber>
    </recommendedName>
</protein>
<keyword evidence="4" id="KW-0827">Tyrosine biosynthesis</keyword>
<evidence type="ECO:0000259" key="12">
    <source>
        <dbReference type="PROSITE" id="PS51176"/>
    </source>
</evidence>
<dbReference type="InterPro" id="IPR046826">
    <property type="entry name" value="PDH_N"/>
</dbReference>
<dbReference type="SUPFAM" id="SSF51735">
    <property type="entry name" value="NAD(P)-binding Rossmann-fold domains"/>
    <property type="match status" value="1"/>
</dbReference>
<organism evidence="13 14">
    <name type="scientific">Pseudolabrys taiwanensis</name>
    <dbReference type="NCBI Taxonomy" id="331696"/>
    <lineage>
        <taxon>Bacteria</taxon>
        <taxon>Pseudomonadati</taxon>
        <taxon>Pseudomonadota</taxon>
        <taxon>Alphaproteobacteria</taxon>
        <taxon>Hyphomicrobiales</taxon>
        <taxon>Xanthobacteraceae</taxon>
        <taxon>Pseudolabrys</taxon>
    </lineage>
</organism>
<dbReference type="GO" id="GO:0004665">
    <property type="term" value="F:prephenate dehydrogenase (NADP+) activity"/>
    <property type="evidence" value="ECO:0007669"/>
    <property type="project" value="InterPro"/>
</dbReference>
<dbReference type="RefSeq" id="WP_115693417.1">
    <property type="nucleotide sequence ID" value="NZ_CP031417.1"/>
</dbReference>